<dbReference type="Gene3D" id="2.160.20.10">
    <property type="entry name" value="Single-stranded right-handed beta-helix, Pectin lyase-like"/>
    <property type="match status" value="1"/>
</dbReference>
<dbReference type="AlphaFoldDB" id="A0A8J3D4M5"/>
<dbReference type="EMBL" id="BMXF01000003">
    <property type="protein sequence ID" value="GHB74789.1"/>
    <property type="molecule type" value="Genomic_DNA"/>
</dbReference>
<comment type="caution">
    <text evidence="1">The sequence shown here is derived from an EMBL/GenBank/DDBJ whole genome shotgun (WGS) entry which is preliminary data.</text>
</comment>
<dbReference type="SUPFAM" id="SSF51126">
    <property type="entry name" value="Pectin lyase-like"/>
    <property type="match status" value="1"/>
</dbReference>
<name>A0A8J3D4M5_9BACT</name>
<reference evidence="1 2" key="1">
    <citation type="journal article" date="2014" name="Int. J. Syst. Evol. Microbiol.">
        <title>Complete genome sequence of Corynebacterium casei LMG S-19264T (=DSM 44701T), isolated from a smear-ripened cheese.</title>
        <authorList>
            <consortium name="US DOE Joint Genome Institute (JGI-PGF)"/>
            <person name="Walter F."/>
            <person name="Albersmeier A."/>
            <person name="Kalinowski J."/>
            <person name="Ruckert C."/>
        </authorList>
    </citation>
    <scope>NUCLEOTIDE SEQUENCE [LARGE SCALE GENOMIC DNA]</scope>
    <source>
        <strain evidence="1 2">KCTC 12866</strain>
    </source>
</reference>
<evidence type="ECO:0000313" key="1">
    <source>
        <dbReference type="EMBL" id="GHB74789.1"/>
    </source>
</evidence>
<keyword evidence="2" id="KW-1185">Reference proteome</keyword>
<organism evidence="1 2">
    <name type="scientific">Persicitalea jodogahamensis</name>
    <dbReference type="NCBI Taxonomy" id="402147"/>
    <lineage>
        <taxon>Bacteria</taxon>
        <taxon>Pseudomonadati</taxon>
        <taxon>Bacteroidota</taxon>
        <taxon>Cytophagia</taxon>
        <taxon>Cytophagales</taxon>
        <taxon>Spirosomataceae</taxon>
        <taxon>Persicitalea</taxon>
    </lineage>
</organism>
<dbReference type="InterPro" id="IPR012334">
    <property type="entry name" value="Pectin_lyas_fold"/>
</dbReference>
<evidence type="ECO:0008006" key="3">
    <source>
        <dbReference type="Google" id="ProtNLM"/>
    </source>
</evidence>
<proteinExistence type="predicted"/>
<protein>
    <recommendedName>
        <fullName evidence="3">Right handed beta helix domain-containing protein</fullName>
    </recommendedName>
</protein>
<accession>A0A8J3D4M5</accession>
<sequence length="391" mass="42615">MGLSEKLSANKLSPMDVNRRAFVSSMSGLLGLAAAPDTVAAAADFNFYPATANDEPTWLELGGKIYGAKPDQRGPIGGGTGYAKRISDGDFVVRNLDELINALAGVQSGQVIFIPGETEIDLTTRIYIEELEMMVPEGVVIAGERGHNGSKGALLTSDALKTPFIFKIAGPDVRITGLRIQGPNPKRYEDHHTRSFGKGGLGREYYYRFPTSMGIHTEFPRLEVDNCEISAFVRAIALFKGEDHNIHHNHIHHCQYKGLGYGISLAVASALFEFNLFDSNRHSLAGTGSPGCGYVARHNVELGTSLSHCFDMHGGRDRKDGTTIAGTSIEIYNNTFRSTEKAVGIRGVPEEKCVVRNNWITKHPDAKSAVLAEEKTTVFDNIYGERPVKSE</sequence>
<dbReference type="Proteomes" id="UP000598271">
    <property type="component" value="Unassembled WGS sequence"/>
</dbReference>
<evidence type="ECO:0000313" key="2">
    <source>
        <dbReference type="Proteomes" id="UP000598271"/>
    </source>
</evidence>
<dbReference type="InterPro" id="IPR011050">
    <property type="entry name" value="Pectin_lyase_fold/virulence"/>
</dbReference>
<gene>
    <name evidence="1" type="ORF">GCM10007390_30550</name>
</gene>